<feature type="chain" id="PRO_5024983801" description="OmpA-like domain-containing protein" evidence="1">
    <location>
        <begin position="27"/>
        <end position="160"/>
    </location>
</feature>
<evidence type="ECO:0000313" key="2">
    <source>
        <dbReference type="EMBL" id="QFZ81693.1"/>
    </source>
</evidence>
<sequence>MKSNQRSFLRHFVASLALLFAPVVLACSPIKSIGVVFERNSAALPAKEVFKLANWTASLRARYPNREAIFMTTQAAFGEHDGSKLGLQRARNVARVLKEDLQFDVPKVELPSKGYVAAIPVPEESRDLVKRVDIEFLPACPHECPCQMGDPLYNPLDQRR</sequence>
<protein>
    <recommendedName>
        <fullName evidence="4">OmpA-like domain-containing protein</fullName>
    </recommendedName>
</protein>
<dbReference type="PROSITE" id="PS51257">
    <property type="entry name" value="PROKAR_LIPOPROTEIN"/>
    <property type="match status" value="1"/>
</dbReference>
<evidence type="ECO:0000256" key="1">
    <source>
        <dbReference type="SAM" id="SignalP"/>
    </source>
</evidence>
<dbReference type="EMBL" id="CP045644">
    <property type="protein sequence ID" value="QFZ81693.1"/>
    <property type="molecule type" value="Genomic_DNA"/>
</dbReference>
<accession>A0A5Q0LWQ3</accession>
<organism evidence="2 3">
    <name type="scientific">Variovorax paradoxus</name>
    <dbReference type="NCBI Taxonomy" id="34073"/>
    <lineage>
        <taxon>Bacteria</taxon>
        <taxon>Pseudomonadati</taxon>
        <taxon>Pseudomonadota</taxon>
        <taxon>Betaproteobacteria</taxon>
        <taxon>Burkholderiales</taxon>
        <taxon>Comamonadaceae</taxon>
        <taxon>Variovorax</taxon>
    </lineage>
</organism>
<gene>
    <name evidence="2" type="ORF">GFK26_02315</name>
</gene>
<evidence type="ECO:0000313" key="3">
    <source>
        <dbReference type="Proteomes" id="UP000326780"/>
    </source>
</evidence>
<keyword evidence="1" id="KW-0732">Signal</keyword>
<proteinExistence type="predicted"/>
<evidence type="ECO:0008006" key="4">
    <source>
        <dbReference type="Google" id="ProtNLM"/>
    </source>
</evidence>
<dbReference type="AlphaFoldDB" id="A0A5Q0LWQ3"/>
<name>A0A5Q0LWQ3_VARPD</name>
<feature type="signal peptide" evidence="1">
    <location>
        <begin position="1"/>
        <end position="26"/>
    </location>
</feature>
<reference evidence="2 3" key="1">
    <citation type="submission" date="2019-10" db="EMBL/GenBank/DDBJ databases">
        <title>Complete genome sequence of Variovorax paradoxus 5C-2.</title>
        <authorList>
            <person name="Gogoleva N.E."/>
            <person name="Balkin A.S."/>
        </authorList>
    </citation>
    <scope>NUCLEOTIDE SEQUENCE [LARGE SCALE GENOMIC DNA]</scope>
    <source>
        <strain evidence="2 3">5C-2</strain>
    </source>
</reference>
<dbReference type="Proteomes" id="UP000326780">
    <property type="component" value="Chromosome"/>
</dbReference>
<dbReference type="RefSeq" id="WP_153280671.1">
    <property type="nucleotide sequence ID" value="NZ_CP045644.1"/>
</dbReference>